<accession>A0ABS4NPC0</accession>
<dbReference type="Gene3D" id="3.40.50.1820">
    <property type="entry name" value="alpha/beta hydrolase"/>
    <property type="match status" value="1"/>
</dbReference>
<dbReference type="InterPro" id="IPR050228">
    <property type="entry name" value="Carboxylesterase_BioH"/>
</dbReference>
<reference evidence="2 3" key="1">
    <citation type="submission" date="2021-03" db="EMBL/GenBank/DDBJ databases">
        <title>Genomic Encyclopedia of Type Strains, Phase IV (KMG-IV): sequencing the most valuable type-strain genomes for metagenomic binning, comparative biology and taxonomic classification.</title>
        <authorList>
            <person name="Goeker M."/>
        </authorList>
    </citation>
    <scope>NUCLEOTIDE SEQUENCE [LARGE SCALE GENOMIC DNA]</scope>
    <source>
        <strain evidence="2 3">DSM 101953</strain>
    </source>
</reference>
<organism evidence="2 3">
    <name type="scientific">Paenibacillus silagei</name>
    <dbReference type="NCBI Taxonomy" id="1670801"/>
    <lineage>
        <taxon>Bacteria</taxon>
        <taxon>Bacillati</taxon>
        <taxon>Bacillota</taxon>
        <taxon>Bacilli</taxon>
        <taxon>Bacillales</taxon>
        <taxon>Paenibacillaceae</taxon>
        <taxon>Paenibacillus</taxon>
    </lineage>
</organism>
<dbReference type="Pfam" id="PF12697">
    <property type="entry name" value="Abhydrolase_6"/>
    <property type="match status" value="1"/>
</dbReference>
<keyword evidence="3" id="KW-1185">Reference proteome</keyword>
<dbReference type="InterPro" id="IPR000073">
    <property type="entry name" value="AB_hydrolase_1"/>
</dbReference>
<dbReference type="Proteomes" id="UP000773462">
    <property type="component" value="Unassembled WGS sequence"/>
</dbReference>
<evidence type="ECO:0000259" key="1">
    <source>
        <dbReference type="Pfam" id="PF12697"/>
    </source>
</evidence>
<gene>
    <name evidence="2" type="ORF">J2Z70_002024</name>
</gene>
<dbReference type="PANTHER" id="PTHR43194">
    <property type="entry name" value="HYDROLASE ALPHA/BETA FOLD FAMILY"/>
    <property type="match status" value="1"/>
</dbReference>
<dbReference type="EMBL" id="JAGGLV010000005">
    <property type="protein sequence ID" value="MBP2111883.1"/>
    <property type="molecule type" value="Genomic_DNA"/>
</dbReference>
<name>A0ABS4NPC0_9BACL</name>
<comment type="caution">
    <text evidence="2">The sequence shown here is derived from an EMBL/GenBank/DDBJ whole genome shotgun (WGS) entry which is preliminary data.</text>
</comment>
<dbReference type="SUPFAM" id="SSF53474">
    <property type="entry name" value="alpha/beta-Hydrolases"/>
    <property type="match status" value="1"/>
</dbReference>
<evidence type="ECO:0000313" key="3">
    <source>
        <dbReference type="Proteomes" id="UP000773462"/>
    </source>
</evidence>
<evidence type="ECO:0000313" key="2">
    <source>
        <dbReference type="EMBL" id="MBP2111883.1"/>
    </source>
</evidence>
<sequence length="259" mass="28908">MAIHIQEYGDPNGDCLMVFLHGGGVSGWMWEKQVAAFAGYHCLVPDLPGHGFSREDTEFTIRSSAEELLLLIEERAQGRKIVVTGFSLGAQVLVQMLGLRPELIDYAIINSALVRPIPSASKLIGPAVRLSFPLIKYRWFAKLQAKTLYLGEEYLERYVEESRQMELKTLIRVLEENMSFRIPAGFSEATGKILVTVGEREKSVMKQSARDLVAVNSRCMGVMIPLMGHGLSLAKPELFNKLVEAWIQGGELPGECRRI</sequence>
<protein>
    <submittedName>
        <fullName evidence="2">Pimeloyl-ACP methyl ester carboxylesterase</fullName>
    </submittedName>
</protein>
<proteinExistence type="predicted"/>
<dbReference type="InterPro" id="IPR029058">
    <property type="entry name" value="AB_hydrolase_fold"/>
</dbReference>
<feature type="domain" description="AB hydrolase-1" evidence="1">
    <location>
        <begin position="17"/>
        <end position="240"/>
    </location>
</feature>
<dbReference type="PANTHER" id="PTHR43194:SF2">
    <property type="entry name" value="PEROXISOMAL MEMBRANE PROTEIN LPX1"/>
    <property type="match status" value="1"/>
</dbReference>
<dbReference type="RefSeq" id="WP_209872197.1">
    <property type="nucleotide sequence ID" value="NZ_JAGGLV010000005.1"/>
</dbReference>